<evidence type="ECO:0000313" key="3">
    <source>
        <dbReference type="Proteomes" id="UP000824074"/>
    </source>
</evidence>
<evidence type="ECO:0000256" key="1">
    <source>
        <dbReference type="SAM" id="Phobius"/>
    </source>
</evidence>
<keyword evidence="1" id="KW-1133">Transmembrane helix</keyword>
<organism evidence="2 3">
    <name type="scientific">Candidatus Aphodocola excrementigallinarum</name>
    <dbReference type="NCBI Taxonomy" id="2840670"/>
    <lineage>
        <taxon>Bacteria</taxon>
        <taxon>Bacillati</taxon>
        <taxon>Bacillota</taxon>
        <taxon>Bacilli</taxon>
        <taxon>Candidatus Aphodocola</taxon>
    </lineage>
</organism>
<feature type="transmembrane region" description="Helical" evidence="1">
    <location>
        <begin position="7"/>
        <end position="30"/>
    </location>
</feature>
<accession>A0A9D1IPK7</accession>
<evidence type="ECO:0000313" key="2">
    <source>
        <dbReference type="EMBL" id="HIU39814.1"/>
    </source>
</evidence>
<name>A0A9D1IPK7_9FIRM</name>
<sequence length="195" mass="22194">MRKKKKNYLYIFSIVIAVFIVILSVGYAFFSESLTINGVASTVDYYAGEKLPTSPIVLDTSNNRYYTASGTYFRVDFSSESWTDDTYSLTFEKKLGMLVEEHTLDYTISFANPTVLPYTEGTVTTEITQNDGGMLLDASTTIDKTTLNPGEAVTITMRFHTNITWRHHVEQAKATVSYMLQGQRKYFYFILTYTT</sequence>
<dbReference type="Proteomes" id="UP000824074">
    <property type="component" value="Unassembled WGS sequence"/>
</dbReference>
<reference evidence="2" key="1">
    <citation type="submission" date="2020-10" db="EMBL/GenBank/DDBJ databases">
        <authorList>
            <person name="Gilroy R."/>
        </authorList>
    </citation>
    <scope>NUCLEOTIDE SEQUENCE</scope>
    <source>
        <strain evidence="2">CHK193-30670</strain>
    </source>
</reference>
<keyword evidence="1" id="KW-0812">Transmembrane</keyword>
<gene>
    <name evidence="2" type="ORF">IAB68_00740</name>
</gene>
<comment type="caution">
    <text evidence="2">The sequence shown here is derived from an EMBL/GenBank/DDBJ whole genome shotgun (WGS) entry which is preliminary data.</text>
</comment>
<reference evidence="2" key="2">
    <citation type="journal article" date="2021" name="PeerJ">
        <title>Extensive microbial diversity within the chicken gut microbiome revealed by metagenomics and culture.</title>
        <authorList>
            <person name="Gilroy R."/>
            <person name="Ravi A."/>
            <person name="Getino M."/>
            <person name="Pursley I."/>
            <person name="Horton D.L."/>
            <person name="Alikhan N.F."/>
            <person name="Baker D."/>
            <person name="Gharbi K."/>
            <person name="Hall N."/>
            <person name="Watson M."/>
            <person name="Adriaenssens E.M."/>
            <person name="Foster-Nyarko E."/>
            <person name="Jarju S."/>
            <person name="Secka A."/>
            <person name="Antonio M."/>
            <person name="Oren A."/>
            <person name="Chaudhuri R.R."/>
            <person name="La Ragione R."/>
            <person name="Hildebrand F."/>
            <person name="Pallen M.J."/>
        </authorList>
    </citation>
    <scope>NUCLEOTIDE SEQUENCE</scope>
    <source>
        <strain evidence="2">CHK193-30670</strain>
    </source>
</reference>
<protein>
    <submittedName>
        <fullName evidence="2">Uncharacterized protein</fullName>
    </submittedName>
</protein>
<dbReference type="EMBL" id="DVMT01000011">
    <property type="protein sequence ID" value="HIU39814.1"/>
    <property type="molecule type" value="Genomic_DNA"/>
</dbReference>
<dbReference type="AlphaFoldDB" id="A0A9D1IPK7"/>
<keyword evidence="1" id="KW-0472">Membrane</keyword>
<proteinExistence type="predicted"/>